<keyword evidence="3" id="KW-1185">Reference proteome</keyword>
<protein>
    <submittedName>
        <fullName evidence="2">Uncharacterized protein</fullName>
    </submittedName>
</protein>
<dbReference type="EMBL" id="KN824823">
    <property type="protein sequence ID" value="KIL00976.1"/>
    <property type="molecule type" value="Genomic_DNA"/>
</dbReference>
<sequence length="270" mass="31442">MSPHAAHSPSHPRIRYIQRTEADFAPPGRRVRTSELFPVVATHSRQRGRRWEELDRRNATPQYRFGLEGSTMWHDEVDEIWTMAHREEERLFREDVERSLSDHQQRARERKERERRVPFDGRQYPAYGSVCSVPLRSPVAWPASPNDSTQFHTPAKSRIGVHRMTSRFQHLPAELHALYVFPIGYPQPAGPWPEPERHRPVDRSRMVVPPPTPLDPMPKPPKFSMLARLNPFNRLRTTSMSITFPNNSASLHAPMERPARLRCNSTTCRV</sequence>
<evidence type="ECO:0000256" key="1">
    <source>
        <dbReference type="SAM" id="MobiDB-lite"/>
    </source>
</evidence>
<proteinExistence type="predicted"/>
<dbReference type="HOGENOM" id="CLU_1030956_0_0_1"/>
<organism evidence="2 3">
    <name type="scientific">Paxillus rubicundulus Ve08.2h10</name>
    <dbReference type="NCBI Taxonomy" id="930991"/>
    <lineage>
        <taxon>Eukaryota</taxon>
        <taxon>Fungi</taxon>
        <taxon>Dikarya</taxon>
        <taxon>Basidiomycota</taxon>
        <taxon>Agaricomycotina</taxon>
        <taxon>Agaricomycetes</taxon>
        <taxon>Agaricomycetidae</taxon>
        <taxon>Boletales</taxon>
        <taxon>Paxilineae</taxon>
        <taxon>Paxillaceae</taxon>
        <taxon>Paxillus</taxon>
    </lineage>
</organism>
<gene>
    <name evidence="2" type="ORF">PAXRUDRAFT_128535</name>
</gene>
<evidence type="ECO:0000313" key="3">
    <source>
        <dbReference type="Proteomes" id="UP000054538"/>
    </source>
</evidence>
<evidence type="ECO:0000313" key="2">
    <source>
        <dbReference type="EMBL" id="KIL00976.1"/>
    </source>
</evidence>
<dbReference type="Proteomes" id="UP000054538">
    <property type="component" value="Unassembled WGS sequence"/>
</dbReference>
<feature type="region of interest" description="Disordered" evidence="1">
    <location>
        <begin position="95"/>
        <end position="115"/>
    </location>
</feature>
<dbReference type="AlphaFoldDB" id="A0A0D0EDE4"/>
<reference evidence="2 3" key="1">
    <citation type="submission" date="2014-04" db="EMBL/GenBank/DDBJ databases">
        <authorList>
            <consortium name="DOE Joint Genome Institute"/>
            <person name="Kuo A."/>
            <person name="Kohler A."/>
            <person name="Jargeat P."/>
            <person name="Nagy L.G."/>
            <person name="Floudas D."/>
            <person name="Copeland A."/>
            <person name="Barry K.W."/>
            <person name="Cichocki N."/>
            <person name="Veneault-Fourrey C."/>
            <person name="LaButti K."/>
            <person name="Lindquist E.A."/>
            <person name="Lipzen A."/>
            <person name="Lundell T."/>
            <person name="Morin E."/>
            <person name="Murat C."/>
            <person name="Sun H."/>
            <person name="Tunlid A."/>
            <person name="Henrissat B."/>
            <person name="Grigoriev I.V."/>
            <person name="Hibbett D.S."/>
            <person name="Martin F."/>
            <person name="Nordberg H.P."/>
            <person name="Cantor M.N."/>
            <person name="Hua S.X."/>
        </authorList>
    </citation>
    <scope>NUCLEOTIDE SEQUENCE [LARGE SCALE GENOMIC DNA]</scope>
    <source>
        <strain evidence="2 3">Ve08.2h10</strain>
    </source>
</reference>
<reference evidence="3" key="2">
    <citation type="submission" date="2015-01" db="EMBL/GenBank/DDBJ databases">
        <title>Evolutionary Origins and Diversification of the Mycorrhizal Mutualists.</title>
        <authorList>
            <consortium name="DOE Joint Genome Institute"/>
            <consortium name="Mycorrhizal Genomics Consortium"/>
            <person name="Kohler A."/>
            <person name="Kuo A."/>
            <person name="Nagy L.G."/>
            <person name="Floudas D."/>
            <person name="Copeland A."/>
            <person name="Barry K.W."/>
            <person name="Cichocki N."/>
            <person name="Veneault-Fourrey C."/>
            <person name="LaButti K."/>
            <person name="Lindquist E.A."/>
            <person name="Lipzen A."/>
            <person name="Lundell T."/>
            <person name="Morin E."/>
            <person name="Murat C."/>
            <person name="Riley R."/>
            <person name="Ohm R."/>
            <person name="Sun H."/>
            <person name="Tunlid A."/>
            <person name="Henrissat B."/>
            <person name="Grigoriev I.V."/>
            <person name="Hibbett D.S."/>
            <person name="Martin F."/>
        </authorList>
    </citation>
    <scope>NUCLEOTIDE SEQUENCE [LARGE SCALE GENOMIC DNA]</scope>
    <source>
        <strain evidence="3">Ve08.2h10</strain>
    </source>
</reference>
<name>A0A0D0EDE4_9AGAM</name>
<accession>A0A0D0EDE4</accession>
<dbReference type="InParanoid" id="A0A0D0EDE4"/>
<dbReference type="OrthoDB" id="2684933at2759"/>